<dbReference type="AlphaFoldDB" id="A0A5C4RN28"/>
<feature type="domain" description="RES" evidence="1">
    <location>
        <begin position="81"/>
        <end position="205"/>
    </location>
</feature>
<dbReference type="SMART" id="SM00953">
    <property type="entry name" value="RES"/>
    <property type="match status" value="1"/>
</dbReference>
<evidence type="ECO:0000313" key="2">
    <source>
        <dbReference type="EMBL" id="TNJ32673.1"/>
    </source>
</evidence>
<sequence>MAVSKLPPRRQVSWPEAWRIVPSRFPPRGVFDRIATPEDLEALFAIESLTNARLREELGQLDLVPRARRISGPGTQPIMAAFTHLNPDGSRFSDGSYGVFYAARSLDTAVAETMHHRAKFMAATREPAMKLEMRCYRTAVDGRLHDLRKGWPAMLDPDDYRAPQALARELRAAGSDGVVYPSVRHEGGECVGLFYPDLLKPCVQAQHLIYSWDGRRIQAEYAVATLQTSG</sequence>
<protein>
    <submittedName>
        <fullName evidence="2">RES domain-containing protein</fullName>
    </submittedName>
</protein>
<dbReference type="Proteomes" id="UP000305760">
    <property type="component" value="Unassembled WGS sequence"/>
</dbReference>
<name>A0A5C4RN28_9GAMM</name>
<comment type="caution">
    <text evidence="2">The sequence shown here is derived from an EMBL/GenBank/DDBJ whole genome shotgun (WGS) entry which is preliminary data.</text>
</comment>
<dbReference type="EMBL" id="SMDR01000005">
    <property type="protein sequence ID" value="TNJ32673.1"/>
    <property type="molecule type" value="Genomic_DNA"/>
</dbReference>
<evidence type="ECO:0000259" key="1">
    <source>
        <dbReference type="SMART" id="SM00953"/>
    </source>
</evidence>
<accession>A0A5C4RN28</accession>
<dbReference type="RefSeq" id="WP_139450240.1">
    <property type="nucleotide sequence ID" value="NZ_SMDR01000005.1"/>
</dbReference>
<keyword evidence="3" id="KW-1185">Reference proteome</keyword>
<dbReference type="OrthoDB" id="9795903at2"/>
<proteinExistence type="predicted"/>
<evidence type="ECO:0000313" key="3">
    <source>
        <dbReference type="Proteomes" id="UP000305760"/>
    </source>
</evidence>
<dbReference type="Pfam" id="PF08808">
    <property type="entry name" value="RES"/>
    <property type="match status" value="1"/>
</dbReference>
<dbReference type="InterPro" id="IPR014914">
    <property type="entry name" value="RES_dom"/>
</dbReference>
<organism evidence="2 3">
    <name type="scientific">Arenimonas terrae</name>
    <dbReference type="NCBI Taxonomy" id="2546226"/>
    <lineage>
        <taxon>Bacteria</taxon>
        <taxon>Pseudomonadati</taxon>
        <taxon>Pseudomonadota</taxon>
        <taxon>Gammaproteobacteria</taxon>
        <taxon>Lysobacterales</taxon>
        <taxon>Lysobacteraceae</taxon>
        <taxon>Arenimonas</taxon>
    </lineage>
</organism>
<gene>
    <name evidence="2" type="ORF">E1B00_14840</name>
</gene>
<reference evidence="2 3" key="1">
    <citation type="submission" date="2019-03" db="EMBL/GenBank/DDBJ databases">
        <title>Arenimonas daejeonensis sp. nov., isolated from compost.</title>
        <authorList>
            <person name="Jeon C.O."/>
        </authorList>
    </citation>
    <scope>NUCLEOTIDE SEQUENCE [LARGE SCALE GENOMIC DNA]</scope>
    <source>
        <strain evidence="2 3">R29</strain>
    </source>
</reference>